<evidence type="ECO:0000313" key="4">
    <source>
        <dbReference type="Proteomes" id="UP000199727"/>
    </source>
</evidence>
<organism evidence="3 4">
    <name type="scientific">Cryptococcus neoformans Tu259-1</name>
    <dbReference type="NCBI Taxonomy" id="1230072"/>
    <lineage>
        <taxon>Eukaryota</taxon>
        <taxon>Fungi</taxon>
        <taxon>Dikarya</taxon>
        <taxon>Basidiomycota</taxon>
        <taxon>Agaricomycotina</taxon>
        <taxon>Tremellomycetes</taxon>
        <taxon>Tremellales</taxon>
        <taxon>Cryptococcaceae</taxon>
        <taxon>Cryptococcus</taxon>
        <taxon>Cryptococcus neoformans species complex</taxon>
    </lineage>
</organism>
<dbReference type="AlphaFoldDB" id="A0A854Q967"/>
<dbReference type="Proteomes" id="UP000199727">
    <property type="component" value="Unassembled WGS sequence"/>
</dbReference>
<feature type="compositionally biased region" description="Basic and acidic residues" evidence="1">
    <location>
        <begin position="1"/>
        <end position="16"/>
    </location>
</feature>
<evidence type="ECO:0000313" key="3">
    <source>
        <dbReference type="EMBL" id="OXG11550.1"/>
    </source>
</evidence>
<feature type="transmembrane region" description="Helical" evidence="2">
    <location>
        <begin position="45"/>
        <end position="64"/>
    </location>
</feature>
<comment type="caution">
    <text evidence="3">The sequence shown here is derived from an EMBL/GenBank/DDBJ whole genome shotgun (WGS) entry which is preliminary data.</text>
</comment>
<keyword evidence="2" id="KW-1133">Transmembrane helix</keyword>
<dbReference type="EMBL" id="AMKT01000098">
    <property type="protein sequence ID" value="OXG11550.1"/>
    <property type="molecule type" value="Genomic_DNA"/>
</dbReference>
<keyword evidence="2" id="KW-0472">Membrane</keyword>
<accession>A0A854Q967</accession>
<keyword evidence="2" id="KW-0812">Transmembrane</keyword>
<sequence>MTRDPSSHANSREGRRNWPQSGNRSGETTAKVWAKSTKGWMLRSLVDVAMFSALLGLSLAAALVKPHQLALLITPPPLDVANDPLAAMRRENLGLACSAH</sequence>
<reference evidence="3 4" key="1">
    <citation type="submission" date="2017-06" db="EMBL/GenBank/DDBJ databases">
        <title>Global population genomics of the pathogenic fungus Cryptococcus neoformans var. grubii.</title>
        <authorList>
            <person name="Cuomo C."/>
            <person name="Litvintseva A."/>
            <person name="Chen Y."/>
            <person name="Young S."/>
            <person name="Zeng Q."/>
            <person name="Chapman S."/>
            <person name="Gujja S."/>
            <person name="Saif S."/>
            <person name="Birren B."/>
        </authorList>
    </citation>
    <scope>NUCLEOTIDE SEQUENCE [LARGE SCALE GENOMIC DNA]</scope>
    <source>
        <strain evidence="3 4">Tu259-1</strain>
    </source>
</reference>
<name>A0A854Q967_CRYNE</name>
<evidence type="ECO:0000256" key="1">
    <source>
        <dbReference type="SAM" id="MobiDB-lite"/>
    </source>
</evidence>
<proteinExistence type="predicted"/>
<feature type="compositionally biased region" description="Polar residues" evidence="1">
    <location>
        <begin position="18"/>
        <end position="28"/>
    </location>
</feature>
<gene>
    <name evidence="3" type="ORF">C361_06657</name>
</gene>
<protein>
    <submittedName>
        <fullName evidence="3">Uncharacterized protein</fullName>
    </submittedName>
</protein>
<feature type="region of interest" description="Disordered" evidence="1">
    <location>
        <begin position="1"/>
        <end position="30"/>
    </location>
</feature>
<evidence type="ECO:0000256" key="2">
    <source>
        <dbReference type="SAM" id="Phobius"/>
    </source>
</evidence>